<protein>
    <submittedName>
        <fullName evidence="1">Uncharacterized protein</fullName>
    </submittedName>
</protein>
<dbReference type="EMBL" id="AP026830">
    <property type="protein sequence ID" value="BDR92907.1"/>
    <property type="molecule type" value="Genomic_DNA"/>
</dbReference>
<proteinExistence type="predicted"/>
<gene>
    <name evidence="1" type="ORF">Vsou_20000</name>
</gene>
<dbReference type="RefSeq" id="WP_188604073.1">
    <property type="nucleotide sequence ID" value="NZ_AP026830.1"/>
</dbReference>
<keyword evidence="2" id="KW-1185">Reference proteome</keyword>
<dbReference type="GeneID" id="76207540"/>
<name>A0ABM8BPI4_9CREN</name>
<reference evidence="2" key="1">
    <citation type="submission" date="2022-09" db="EMBL/GenBank/DDBJ databases">
        <title>Complete genome sequence of Vulcanisaeta souniana.</title>
        <authorList>
            <person name="Kato S."/>
            <person name="Itoh T."/>
            <person name="Ohkuma M."/>
        </authorList>
    </citation>
    <scope>NUCLEOTIDE SEQUENCE [LARGE SCALE GENOMIC DNA]</scope>
    <source>
        <strain evidence="2">JCM 11219</strain>
    </source>
</reference>
<evidence type="ECO:0000313" key="2">
    <source>
        <dbReference type="Proteomes" id="UP001060771"/>
    </source>
</evidence>
<sequence length="48" mass="5741">MPEEYVFHARISRTGHGLLCIYIPRELSSKMQHLYRREVIIRVTVPDE</sequence>
<accession>A0ABM8BPI4</accession>
<evidence type="ECO:0000313" key="1">
    <source>
        <dbReference type="EMBL" id="BDR92907.1"/>
    </source>
</evidence>
<dbReference type="Proteomes" id="UP001060771">
    <property type="component" value="Chromosome"/>
</dbReference>
<organism evidence="1 2">
    <name type="scientific">Vulcanisaeta souniana JCM 11219</name>
    <dbReference type="NCBI Taxonomy" id="1293586"/>
    <lineage>
        <taxon>Archaea</taxon>
        <taxon>Thermoproteota</taxon>
        <taxon>Thermoprotei</taxon>
        <taxon>Thermoproteales</taxon>
        <taxon>Thermoproteaceae</taxon>
        <taxon>Vulcanisaeta</taxon>
    </lineage>
</organism>